<dbReference type="STRING" id="52689.AKG39_06160"/>
<evidence type="ECO:0000313" key="1">
    <source>
        <dbReference type="EMBL" id="KNZ42505.1"/>
    </source>
</evidence>
<dbReference type="AlphaFoldDB" id="A0A0L6U3Z3"/>
<evidence type="ECO:0000313" key="2">
    <source>
        <dbReference type="Proteomes" id="UP000036873"/>
    </source>
</evidence>
<reference evidence="2" key="1">
    <citation type="submission" date="2015-07" db="EMBL/GenBank/DDBJ databases">
        <title>Draft genome sequence of Acetobacterium bakii DSM 8293, a potential psychrophilic chemical producer through syngas fermentation.</title>
        <authorList>
            <person name="Song Y."/>
            <person name="Hwang S."/>
            <person name="Cho B.-K."/>
        </authorList>
    </citation>
    <scope>NUCLEOTIDE SEQUENCE [LARGE SCALE GENOMIC DNA]</scope>
    <source>
        <strain evidence="2">DSM 8239</strain>
    </source>
</reference>
<dbReference type="SUPFAM" id="SSF75138">
    <property type="entry name" value="HprK N-terminal domain-like"/>
    <property type="match status" value="1"/>
</dbReference>
<proteinExistence type="predicted"/>
<dbReference type="Gene3D" id="3.40.1390.20">
    <property type="entry name" value="HprK N-terminal domain-like"/>
    <property type="match status" value="1"/>
</dbReference>
<accession>A0A0L6U3Z3</accession>
<gene>
    <name evidence="1" type="ORF">AKG39_06160</name>
</gene>
<dbReference type="Proteomes" id="UP000036873">
    <property type="component" value="Unassembled WGS sequence"/>
</dbReference>
<dbReference type="EMBL" id="LGYO01000012">
    <property type="protein sequence ID" value="KNZ42505.1"/>
    <property type="molecule type" value="Genomic_DNA"/>
</dbReference>
<dbReference type="InterPro" id="IPR028979">
    <property type="entry name" value="Ser_kin/Pase_Hpr-like_N_sf"/>
</dbReference>
<dbReference type="PATRIC" id="fig|52689.4.peg.328"/>
<dbReference type="RefSeq" id="WP_050739501.1">
    <property type="nucleotide sequence ID" value="NZ_LGYO01000012.1"/>
</dbReference>
<comment type="caution">
    <text evidence="1">The sequence shown here is derived from an EMBL/GenBank/DDBJ whole genome shotgun (WGS) entry which is preliminary data.</text>
</comment>
<organism evidence="1 2">
    <name type="scientific">Acetobacterium bakii</name>
    <dbReference type="NCBI Taxonomy" id="52689"/>
    <lineage>
        <taxon>Bacteria</taxon>
        <taxon>Bacillati</taxon>
        <taxon>Bacillota</taxon>
        <taxon>Clostridia</taxon>
        <taxon>Eubacteriales</taxon>
        <taxon>Eubacteriaceae</taxon>
        <taxon>Acetobacterium</taxon>
    </lineage>
</organism>
<protein>
    <submittedName>
        <fullName evidence="1">AraC family transcriptional regulator</fullName>
    </submittedName>
</protein>
<keyword evidence="2" id="KW-1185">Reference proteome</keyword>
<dbReference type="OrthoDB" id="9800356at2"/>
<sequence>MKVSELLLNSEFVCANPEAGVEGEIISGYVGDLLSWVMANAENSCAWITIQTHVNVIAVASLLEMACVIIPEGAELEDGTLERATTENIPIITTNLNAYEVCKVLGNAGI</sequence>
<name>A0A0L6U3Z3_9FIRM</name>